<name>A0A644XSU6_9ZZZZ</name>
<dbReference type="EMBL" id="VSSQ01003058">
    <property type="protein sequence ID" value="MPM18831.1"/>
    <property type="molecule type" value="Genomic_DNA"/>
</dbReference>
<protein>
    <submittedName>
        <fullName evidence="5">ABC transporter ATP-binding protein YxdL</fullName>
    </submittedName>
</protein>
<dbReference type="InterPro" id="IPR003439">
    <property type="entry name" value="ABC_transporter-like_ATP-bd"/>
</dbReference>
<evidence type="ECO:0000313" key="5">
    <source>
        <dbReference type="EMBL" id="MPM18831.1"/>
    </source>
</evidence>
<evidence type="ECO:0000256" key="3">
    <source>
        <dbReference type="ARBA" id="ARBA00022840"/>
    </source>
</evidence>
<dbReference type="InterPro" id="IPR015854">
    <property type="entry name" value="ABC_transpr_LolD-like"/>
</dbReference>
<comment type="caution">
    <text evidence="5">The sequence shown here is derived from an EMBL/GenBank/DDBJ whole genome shotgun (WGS) entry which is preliminary data.</text>
</comment>
<dbReference type="SUPFAM" id="SSF52540">
    <property type="entry name" value="P-loop containing nucleoside triphosphate hydrolases"/>
    <property type="match status" value="1"/>
</dbReference>
<dbReference type="InterPro" id="IPR017871">
    <property type="entry name" value="ABC_transporter-like_CS"/>
</dbReference>
<accession>A0A644XSU6</accession>
<sequence length="244" mass="27353">MIKVENLNKAFKNTEVLHNISFEIKKGDFAAIMGPSGSGKSTLLYSISGMDSINSGRVLFEGTDISHMKEDELSLFRLNKMGFVFQNAQMLKNLSIFDNITLPGLVAKTESADRIRKRAVELMKKMEIEEIVNRDIREVSGGQLQRASICRAMINKPEILFLDEPTGALNSAATDQVLSILEDLNNDGMTIMTVTHDPRVAARAKKVLYIMDGQIAGCKEFSEDGGRERELDKWLRGFQFSHKF</sequence>
<evidence type="ECO:0000256" key="1">
    <source>
        <dbReference type="ARBA" id="ARBA00022448"/>
    </source>
</evidence>
<evidence type="ECO:0000259" key="4">
    <source>
        <dbReference type="PROSITE" id="PS50893"/>
    </source>
</evidence>
<dbReference type="InterPro" id="IPR027417">
    <property type="entry name" value="P-loop_NTPase"/>
</dbReference>
<dbReference type="Pfam" id="PF00005">
    <property type="entry name" value="ABC_tran"/>
    <property type="match status" value="1"/>
</dbReference>
<dbReference type="PROSITE" id="PS00211">
    <property type="entry name" value="ABC_TRANSPORTER_1"/>
    <property type="match status" value="1"/>
</dbReference>
<dbReference type="PANTHER" id="PTHR24220:SF86">
    <property type="entry name" value="ABC TRANSPORTER ABCH.1"/>
    <property type="match status" value="1"/>
</dbReference>
<dbReference type="SMART" id="SM00382">
    <property type="entry name" value="AAA"/>
    <property type="match status" value="1"/>
</dbReference>
<proteinExistence type="predicted"/>
<gene>
    <name evidence="5" type="primary">yxdL_5</name>
    <name evidence="5" type="ORF">SDC9_65248</name>
</gene>
<dbReference type="InterPro" id="IPR003593">
    <property type="entry name" value="AAA+_ATPase"/>
</dbReference>
<keyword evidence="1" id="KW-0813">Transport</keyword>
<dbReference type="Gene3D" id="3.40.50.300">
    <property type="entry name" value="P-loop containing nucleotide triphosphate hydrolases"/>
    <property type="match status" value="1"/>
</dbReference>
<keyword evidence="2" id="KW-0547">Nucleotide-binding</keyword>
<dbReference type="CDD" id="cd03255">
    <property type="entry name" value="ABC_MJ0796_LolCDE_FtsE"/>
    <property type="match status" value="1"/>
</dbReference>
<dbReference type="PROSITE" id="PS50893">
    <property type="entry name" value="ABC_TRANSPORTER_2"/>
    <property type="match status" value="1"/>
</dbReference>
<evidence type="ECO:0000256" key="2">
    <source>
        <dbReference type="ARBA" id="ARBA00022741"/>
    </source>
</evidence>
<dbReference type="GO" id="GO:0005886">
    <property type="term" value="C:plasma membrane"/>
    <property type="evidence" value="ECO:0007669"/>
    <property type="project" value="TreeGrafter"/>
</dbReference>
<dbReference type="PANTHER" id="PTHR24220">
    <property type="entry name" value="IMPORT ATP-BINDING PROTEIN"/>
    <property type="match status" value="1"/>
</dbReference>
<keyword evidence="3 5" id="KW-0067">ATP-binding</keyword>
<dbReference type="InterPro" id="IPR017911">
    <property type="entry name" value="MacB-like_ATP-bd"/>
</dbReference>
<organism evidence="5">
    <name type="scientific">bioreactor metagenome</name>
    <dbReference type="NCBI Taxonomy" id="1076179"/>
    <lineage>
        <taxon>unclassified sequences</taxon>
        <taxon>metagenomes</taxon>
        <taxon>ecological metagenomes</taxon>
    </lineage>
</organism>
<dbReference type="GO" id="GO:0005524">
    <property type="term" value="F:ATP binding"/>
    <property type="evidence" value="ECO:0007669"/>
    <property type="project" value="UniProtKB-KW"/>
</dbReference>
<feature type="domain" description="ABC transporter" evidence="4">
    <location>
        <begin position="2"/>
        <end position="237"/>
    </location>
</feature>
<dbReference type="GO" id="GO:0022857">
    <property type="term" value="F:transmembrane transporter activity"/>
    <property type="evidence" value="ECO:0007669"/>
    <property type="project" value="TreeGrafter"/>
</dbReference>
<reference evidence="5" key="1">
    <citation type="submission" date="2019-08" db="EMBL/GenBank/DDBJ databases">
        <authorList>
            <person name="Kucharzyk K."/>
            <person name="Murdoch R.W."/>
            <person name="Higgins S."/>
            <person name="Loffler F."/>
        </authorList>
    </citation>
    <scope>NUCLEOTIDE SEQUENCE</scope>
</reference>
<dbReference type="GO" id="GO:0016887">
    <property type="term" value="F:ATP hydrolysis activity"/>
    <property type="evidence" value="ECO:0007669"/>
    <property type="project" value="InterPro"/>
</dbReference>
<dbReference type="AlphaFoldDB" id="A0A644XSU6"/>